<feature type="domain" description="Flagellar basal-body/hook protein C-terminal" evidence="7">
    <location>
        <begin position="593"/>
        <end position="631"/>
    </location>
</feature>
<accession>A0A2S4JWR6</accession>
<dbReference type="InterPro" id="IPR010930">
    <property type="entry name" value="Flg_bb/hook_C_dom"/>
</dbReference>
<evidence type="ECO:0000256" key="4">
    <source>
        <dbReference type="ARBA" id="ARBA00016244"/>
    </source>
</evidence>
<dbReference type="OrthoDB" id="9802553at2"/>
<dbReference type="SUPFAM" id="SSF64518">
    <property type="entry name" value="Phase 1 flagellin"/>
    <property type="match status" value="1"/>
</dbReference>
<dbReference type="InterPro" id="IPR002371">
    <property type="entry name" value="FlgK"/>
</dbReference>
<organism evidence="9 10">
    <name type="scientific">Alkalispirochaeta sphaeroplastigenens</name>
    <dbReference type="NCBI Taxonomy" id="1187066"/>
    <lineage>
        <taxon>Bacteria</taxon>
        <taxon>Pseudomonadati</taxon>
        <taxon>Spirochaetota</taxon>
        <taxon>Spirochaetia</taxon>
        <taxon>Spirochaetales</taxon>
        <taxon>Spirochaetaceae</taxon>
        <taxon>Alkalispirochaeta</taxon>
    </lineage>
</organism>
<dbReference type="PRINTS" id="PR01005">
    <property type="entry name" value="FLGHOOKAP1"/>
</dbReference>
<keyword evidence="5" id="KW-0964">Secreted</keyword>
<dbReference type="GO" id="GO:0005576">
    <property type="term" value="C:extracellular region"/>
    <property type="evidence" value="ECO:0007669"/>
    <property type="project" value="UniProtKB-SubCell"/>
</dbReference>
<dbReference type="InterPro" id="IPR010810">
    <property type="entry name" value="Flagellin_hook_IN_motif"/>
</dbReference>
<evidence type="ECO:0000313" key="9">
    <source>
        <dbReference type="EMBL" id="POR03975.1"/>
    </source>
</evidence>
<evidence type="ECO:0000256" key="5">
    <source>
        <dbReference type="ARBA" id="ARBA00022525"/>
    </source>
</evidence>
<dbReference type="EMBL" id="LPWH01000051">
    <property type="protein sequence ID" value="POR03975.1"/>
    <property type="molecule type" value="Genomic_DNA"/>
</dbReference>
<dbReference type="GO" id="GO:0009424">
    <property type="term" value="C:bacterial-type flagellum hook"/>
    <property type="evidence" value="ECO:0007669"/>
    <property type="project" value="InterPro"/>
</dbReference>
<dbReference type="PANTHER" id="PTHR30033:SF1">
    <property type="entry name" value="FLAGELLAR HOOK-ASSOCIATED PROTEIN 1"/>
    <property type="match status" value="1"/>
</dbReference>
<evidence type="ECO:0000256" key="2">
    <source>
        <dbReference type="ARBA" id="ARBA00004613"/>
    </source>
</evidence>
<keyword evidence="9" id="KW-0966">Cell projection</keyword>
<proteinExistence type="inferred from homology"/>
<dbReference type="PANTHER" id="PTHR30033">
    <property type="entry name" value="FLAGELLAR HOOK-ASSOCIATED PROTEIN 1"/>
    <property type="match status" value="1"/>
</dbReference>
<dbReference type="Pfam" id="PF06429">
    <property type="entry name" value="Flg_bbr_C"/>
    <property type="match status" value="1"/>
</dbReference>
<name>A0A2S4JWR6_9SPIO</name>
<dbReference type="NCBIfam" id="TIGR02492">
    <property type="entry name" value="flgK_ends"/>
    <property type="match status" value="1"/>
</dbReference>
<comment type="caution">
    <text evidence="9">The sequence shown here is derived from an EMBL/GenBank/DDBJ whole genome shotgun (WGS) entry which is preliminary data.</text>
</comment>
<feature type="domain" description="Flagellar hook-associated protein FlgK helical" evidence="8">
    <location>
        <begin position="104"/>
        <end position="330"/>
    </location>
</feature>
<reference evidence="10" key="1">
    <citation type="submission" date="2015-12" db="EMBL/GenBank/DDBJ databases">
        <authorList>
            <person name="Lodha T.D."/>
            <person name="Chintalapati S."/>
            <person name="Chintalapati V.R."/>
            <person name="Sravanthi T."/>
        </authorList>
    </citation>
    <scope>NUCLEOTIDE SEQUENCE [LARGE SCALE GENOMIC DNA]</scope>
    <source>
        <strain evidence="10">JC133</strain>
    </source>
</reference>
<dbReference type="Pfam" id="PF22638">
    <property type="entry name" value="FlgK_D1"/>
    <property type="match status" value="1"/>
</dbReference>
<gene>
    <name evidence="9" type="primary">flgK</name>
    <name evidence="9" type="ORF">AU468_04740</name>
</gene>
<dbReference type="Pfam" id="PF07196">
    <property type="entry name" value="Flagellin_IN"/>
    <property type="match status" value="1"/>
</dbReference>
<evidence type="ECO:0000256" key="6">
    <source>
        <dbReference type="ARBA" id="ARBA00023143"/>
    </source>
</evidence>
<dbReference type="InterPro" id="IPR053927">
    <property type="entry name" value="FlgK_helical"/>
</dbReference>
<comment type="similarity">
    <text evidence="3">Belongs to the flagella basal body rod proteins family.</text>
</comment>
<evidence type="ECO:0000259" key="8">
    <source>
        <dbReference type="Pfam" id="PF22638"/>
    </source>
</evidence>
<evidence type="ECO:0000256" key="1">
    <source>
        <dbReference type="ARBA" id="ARBA00004365"/>
    </source>
</evidence>
<dbReference type="Proteomes" id="UP000237350">
    <property type="component" value="Unassembled WGS sequence"/>
</dbReference>
<keyword evidence="6" id="KW-0975">Bacterial flagellum</keyword>
<dbReference type="GO" id="GO:0005198">
    <property type="term" value="F:structural molecule activity"/>
    <property type="evidence" value="ECO:0007669"/>
    <property type="project" value="InterPro"/>
</dbReference>
<protein>
    <recommendedName>
        <fullName evidence="4">Flagellar hook-associated protein 1</fullName>
    </recommendedName>
</protein>
<dbReference type="AlphaFoldDB" id="A0A2S4JWR6"/>
<keyword evidence="10" id="KW-1185">Reference proteome</keyword>
<comment type="subcellular location">
    <subcellularLocation>
        <location evidence="1">Bacterial flagellum</location>
    </subcellularLocation>
    <subcellularLocation>
        <location evidence="2">Secreted</location>
    </subcellularLocation>
</comment>
<dbReference type="RefSeq" id="WP_103679733.1">
    <property type="nucleotide sequence ID" value="NZ_LPWH01000051.1"/>
</dbReference>
<evidence type="ECO:0000313" key="10">
    <source>
        <dbReference type="Proteomes" id="UP000237350"/>
    </source>
</evidence>
<evidence type="ECO:0000259" key="7">
    <source>
        <dbReference type="Pfam" id="PF06429"/>
    </source>
</evidence>
<dbReference type="GO" id="GO:0044780">
    <property type="term" value="P:bacterial-type flagellum assembly"/>
    <property type="evidence" value="ECO:0007669"/>
    <property type="project" value="InterPro"/>
</dbReference>
<keyword evidence="9" id="KW-0282">Flagellum</keyword>
<sequence length="635" mass="70047">MQSTFSGLELAKRGIMAHQRALQTVGHNLTNASTEGYSRQRVEFTPTHPLYRPGLNRAETPGQIGQGVDIARVERVRDELLDRRIITALGNESYWTTRERYVLQLEQVYNEPGDSSVRSLMDRFWDGWQELSLYPDQRASREAVLQRGEALVEGVRNRYQNLDRIRTMVEEEIRGGVKQINTLISDISDLNREIVKVRAAGDNPNDLLDRRDLLVDRLSEHLDITVDERNPDEFSVYTAGYHIVQGRIARPFGLEPNRQNSGYSEVVWSHSGEAIRFRGGSLGALQELRDGDLREEIQALDTLVVNVADLVNEIHREGYGVNGRSGVDFFVEHPAVLDAQGNIDINQDGQLDHSYIFRVSGANSLDLKSQIGLAGTLRLSASSAAGPGGIVEVPYRARDTVEDVIARINNSGAEVTARLNRQGQLELKGTAAADRDTPDFVLRHLEDSGQFLTGYSGLLSESGPAGAFVWNQADAVLGLRGENSLGASPSYSVAPLQNPSGWIAVNPEIQREPLSIASSLSVAGEPGEIGDGRAAQAIAQIRNTPVGIGREETLDDYFADSVARVGLKGERAELSLRTSERIRKDLTDLRQSISGVNLDEELAQMIKFQHGYQAAARFITTVDRMLDTIINRLGS</sequence>
<keyword evidence="9" id="KW-0969">Cilium</keyword>
<evidence type="ECO:0000256" key="3">
    <source>
        <dbReference type="ARBA" id="ARBA00009677"/>
    </source>
</evidence>